<evidence type="ECO:0000256" key="9">
    <source>
        <dbReference type="ARBA" id="ARBA00023140"/>
    </source>
</evidence>
<evidence type="ECO:0000313" key="14">
    <source>
        <dbReference type="Proteomes" id="UP000695022"/>
    </source>
</evidence>
<sequence>MAALALRVLSITLGLYFCFVGSLKVTPKINEDANKQFRTTFISYSRYFPLSKYHGWRPHPRTYRQFYGYAEIVSGAILVLFPAKGVLRFAKLAANVVLTILMSTTLTSHYLRGDGFETMSGQLVMSLLLLCRLIVFYQVTARENKEALYSKKREEMLRQALDAAEKVSQSKKDE</sequence>
<comment type="similarity">
    <text evidence="4">Belongs to the DoxX family.</text>
</comment>
<evidence type="ECO:0000256" key="2">
    <source>
        <dbReference type="ARBA" id="ARBA00004541"/>
    </source>
</evidence>
<dbReference type="GeneID" id="106806322"/>
<keyword evidence="14" id="KW-1185">Reference proteome</keyword>
<organism evidence="14 15">
    <name type="scientific">Priapulus caudatus</name>
    <name type="common">Priapulid worm</name>
    <dbReference type="NCBI Taxonomy" id="37621"/>
    <lineage>
        <taxon>Eukaryota</taxon>
        <taxon>Metazoa</taxon>
        <taxon>Ecdysozoa</taxon>
        <taxon>Scalidophora</taxon>
        <taxon>Priapulida</taxon>
        <taxon>Priapulimorpha</taxon>
        <taxon>Priapulimorphida</taxon>
        <taxon>Priapulidae</taxon>
        <taxon>Priapulus</taxon>
    </lineage>
</organism>
<proteinExistence type="inferred from homology"/>
<evidence type="ECO:0000313" key="15">
    <source>
        <dbReference type="RefSeq" id="XP_014663704.1"/>
    </source>
</evidence>
<evidence type="ECO:0000256" key="4">
    <source>
        <dbReference type="ARBA" id="ARBA00006679"/>
    </source>
</evidence>
<protein>
    <recommendedName>
        <fullName evidence="12">Novel acetylcholine receptor chaperone</fullName>
    </recommendedName>
</protein>
<evidence type="ECO:0000256" key="3">
    <source>
        <dbReference type="ARBA" id="ARBA00004585"/>
    </source>
</evidence>
<reference evidence="15" key="1">
    <citation type="submission" date="2025-08" db="UniProtKB">
        <authorList>
            <consortium name="RefSeq"/>
        </authorList>
    </citation>
    <scope>IDENTIFICATION</scope>
</reference>
<name>A0ABM1DUT3_PRICU</name>
<evidence type="ECO:0000256" key="12">
    <source>
        <dbReference type="ARBA" id="ARBA00024424"/>
    </source>
</evidence>
<feature type="transmembrane region" description="Helical" evidence="13">
    <location>
        <begin position="66"/>
        <end position="83"/>
    </location>
</feature>
<keyword evidence="10" id="KW-0143">Chaperone</keyword>
<evidence type="ECO:0000256" key="8">
    <source>
        <dbReference type="ARBA" id="ARBA00023136"/>
    </source>
</evidence>
<evidence type="ECO:0000256" key="5">
    <source>
        <dbReference type="ARBA" id="ARBA00022692"/>
    </source>
</evidence>
<comment type="subcellular location">
    <subcellularLocation>
        <location evidence="2">Cytoplasmic vesicle</location>
    </subcellularLocation>
    <subcellularLocation>
        <location evidence="1">Endoplasmic reticulum membrane</location>
        <topology evidence="1">Multi-pass membrane protein</topology>
    </subcellularLocation>
    <subcellularLocation>
        <location evidence="3">Peroxisome membrane</location>
        <topology evidence="3">Multi-pass membrane protein</topology>
    </subcellularLocation>
</comment>
<keyword evidence="6" id="KW-0256">Endoplasmic reticulum</keyword>
<evidence type="ECO:0000256" key="1">
    <source>
        <dbReference type="ARBA" id="ARBA00004477"/>
    </source>
</evidence>
<dbReference type="PANTHER" id="PTHR13163">
    <property type="entry name" value="SPINAL CORD EXPRESSION PROTEIN 4"/>
    <property type="match status" value="1"/>
</dbReference>
<keyword evidence="7 13" id="KW-1133">Transmembrane helix</keyword>
<dbReference type="Proteomes" id="UP000695022">
    <property type="component" value="Unplaced"/>
</dbReference>
<keyword evidence="9" id="KW-0576">Peroxisome</keyword>
<evidence type="ECO:0000256" key="7">
    <source>
        <dbReference type="ARBA" id="ARBA00022989"/>
    </source>
</evidence>
<evidence type="ECO:0000256" key="13">
    <source>
        <dbReference type="SAM" id="Phobius"/>
    </source>
</evidence>
<feature type="transmembrane region" description="Helical" evidence="13">
    <location>
        <begin position="123"/>
        <end position="141"/>
    </location>
</feature>
<evidence type="ECO:0000256" key="11">
    <source>
        <dbReference type="ARBA" id="ARBA00023329"/>
    </source>
</evidence>
<gene>
    <name evidence="15" type="primary">LOC106806322</name>
</gene>
<dbReference type="PANTHER" id="PTHR13163:SF0">
    <property type="entry name" value="NOVEL ACETYLCHOLINE RECEPTOR CHAPERONE"/>
    <property type="match status" value="1"/>
</dbReference>
<evidence type="ECO:0000256" key="6">
    <source>
        <dbReference type="ARBA" id="ARBA00022824"/>
    </source>
</evidence>
<accession>A0ABM1DUT3</accession>
<keyword evidence="8 13" id="KW-0472">Membrane</keyword>
<evidence type="ECO:0000256" key="10">
    <source>
        <dbReference type="ARBA" id="ARBA00023186"/>
    </source>
</evidence>
<dbReference type="InterPro" id="IPR040399">
    <property type="entry name" value="TMEM35A/B"/>
</dbReference>
<keyword evidence="11" id="KW-0968">Cytoplasmic vesicle</keyword>
<keyword evidence="5 13" id="KW-0812">Transmembrane</keyword>
<dbReference type="RefSeq" id="XP_014663704.1">
    <property type="nucleotide sequence ID" value="XM_014808218.1"/>
</dbReference>